<dbReference type="Gene3D" id="1.20.1250.20">
    <property type="entry name" value="MFS general substrate transporter like domains"/>
    <property type="match status" value="2"/>
</dbReference>
<evidence type="ECO:0000256" key="3">
    <source>
        <dbReference type="ARBA" id="ARBA00022692"/>
    </source>
</evidence>
<dbReference type="AlphaFoldDB" id="A0A0S4TUN9"/>
<dbReference type="Proteomes" id="UP000310553">
    <property type="component" value="Plasmid pUW386"/>
</dbReference>
<feature type="domain" description="Major facilitator superfamily (MFS) profile" evidence="7">
    <location>
        <begin position="17"/>
        <end position="423"/>
    </location>
</feature>
<dbReference type="PATRIC" id="fig|305.106.peg.3522"/>
<dbReference type="InterPro" id="IPR020846">
    <property type="entry name" value="MFS_dom"/>
</dbReference>
<dbReference type="GO" id="GO:0005886">
    <property type="term" value="C:plasma membrane"/>
    <property type="evidence" value="ECO:0007669"/>
    <property type="project" value="UniProtKB-SubCell"/>
</dbReference>
<evidence type="ECO:0000313" key="9">
    <source>
        <dbReference type="EMBL" id="QCX51578.1"/>
    </source>
</evidence>
<keyword evidence="2" id="KW-1003">Cell membrane</keyword>
<geneLocation type="plasmid" evidence="9">
    <name>pUW386</name>
</geneLocation>
<reference evidence="9 10" key="2">
    <citation type="submission" date="2019-04" db="EMBL/GenBank/DDBJ databases">
        <title>Complete Genome of UW386 and Higher Quality Genome of UW700.</title>
        <authorList>
            <person name="Jacobs J."/>
            <person name="Perez A."/>
            <person name="Steidl O."/>
            <person name="Allen C."/>
        </authorList>
    </citation>
    <scope>NUCLEOTIDE SEQUENCE [LARGE SCALE GENOMIC DNA]</scope>
    <source>
        <strain evidence="9 10">UW386</strain>
        <plasmid evidence="9">pUW386</plasmid>
        <plasmid evidence="10">puw386</plasmid>
    </source>
</reference>
<dbReference type="CDD" id="cd17319">
    <property type="entry name" value="MFS_ExuT_GudP_like"/>
    <property type="match status" value="1"/>
</dbReference>
<dbReference type="PROSITE" id="PS50850">
    <property type="entry name" value="MFS"/>
    <property type="match status" value="1"/>
</dbReference>
<comment type="subcellular location">
    <subcellularLocation>
        <location evidence="1">Cell membrane</location>
        <topology evidence="1">Multi-pass membrane protein</topology>
    </subcellularLocation>
</comment>
<feature type="transmembrane region" description="Helical" evidence="6">
    <location>
        <begin position="12"/>
        <end position="30"/>
    </location>
</feature>
<proteinExistence type="predicted"/>
<evidence type="ECO:0000259" key="7">
    <source>
        <dbReference type="PROSITE" id="PS50850"/>
    </source>
</evidence>
<feature type="transmembrane region" description="Helical" evidence="6">
    <location>
        <begin position="235"/>
        <end position="261"/>
    </location>
</feature>
<dbReference type="GO" id="GO:0022857">
    <property type="term" value="F:transmembrane transporter activity"/>
    <property type="evidence" value="ECO:0007669"/>
    <property type="project" value="InterPro"/>
</dbReference>
<feature type="transmembrane region" description="Helical" evidence="6">
    <location>
        <begin position="312"/>
        <end position="341"/>
    </location>
</feature>
<dbReference type="InterPro" id="IPR050382">
    <property type="entry name" value="MFS_Na/Anion_cotransporter"/>
</dbReference>
<dbReference type="InterPro" id="IPR011701">
    <property type="entry name" value="MFS"/>
</dbReference>
<evidence type="ECO:0000256" key="6">
    <source>
        <dbReference type="SAM" id="Phobius"/>
    </source>
</evidence>
<feature type="transmembrane region" description="Helical" evidence="6">
    <location>
        <begin position="171"/>
        <end position="190"/>
    </location>
</feature>
<gene>
    <name evidence="9" type="ORF">E7Z57_21355</name>
    <name evidence="8" type="ORF">RUN39_v1_590115</name>
</gene>
<dbReference type="PANTHER" id="PTHR11662">
    <property type="entry name" value="SOLUTE CARRIER FAMILY 17"/>
    <property type="match status" value="1"/>
</dbReference>
<evidence type="ECO:0000313" key="8">
    <source>
        <dbReference type="EMBL" id="CUV13557.1"/>
    </source>
</evidence>
<feature type="transmembrane region" description="Helical" evidence="6">
    <location>
        <begin position="83"/>
        <end position="104"/>
    </location>
</feature>
<accession>A0A0S4TUN9</accession>
<sequence length="448" mass="47708">MQDTPQRGQRSKVRWLVAGLMWAAIAINYIDRTVLSAAAPHIQKEFHLSAVEMGIVMSAFFWSYALLQLPAGILADRFGQKKVLGFAVLWWSLATAVTGLATGFKSLVGLRVALGVGEAGAYPSNAGITSRWFPKQERATVAAIFDSGSKLGSAIALPLIAWLLVTFDWKITFTVAGSLGLVWCVVWALVFRDSPAAHEGVNAAELAHIQKGLPPARGADAPTMPWTRLLTHRNVWAMCIGFFMINYNSYFFITWLPTYLVKERGMGLMEMGFMASLPLFVSMFVEVFAGWASDRVYASGKLSLTATRKLFLVIGLVMASSIGLAAFAQSAVVAVILLCIAKSGTTVAASQVWALPADVAPGNTVSMVAGLQNSVSNMGGVVGPIITGAIVGATGSFIPALVFSAALIGLAILNYLFLLGKVEPIAFEPNTATLDSNSHGRSNADARA</sequence>
<dbReference type="Pfam" id="PF07690">
    <property type="entry name" value="MFS_1"/>
    <property type="match status" value="1"/>
</dbReference>
<keyword evidence="3 6" id="KW-0812">Transmembrane</keyword>
<dbReference type="InterPro" id="IPR036259">
    <property type="entry name" value="MFS_trans_sf"/>
</dbReference>
<evidence type="ECO:0000256" key="2">
    <source>
        <dbReference type="ARBA" id="ARBA00022475"/>
    </source>
</evidence>
<keyword evidence="5 6" id="KW-0472">Membrane</keyword>
<dbReference type="SUPFAM" id="SSF103473">
    <property type="entry name" value="MFS general substrate transporter"/>
    <property type="match status" value="1"/>
</dbReference>
<dbReference type="PANTHER" id="PTHR11662:SF399">
    <property type="entry name" value="FI19708P1-RELATED"/>
    <property type="match status" value="1"/>
</dbReference>
<feature type="transmembrane region" description="Helical" evidence="6">
    <location>
        <begin position="400"/>
        <end position="419"/>
    </location>
</feature>
<dbReference type="PIRSF" id="PIRSF002808">
    <property type="entry name" value="Hexose_phosphate_transp"/>
    <property type="match status" value="1"/>
</dbReference>
<protein>
    <submittedName>
        <fullName evidence="9">MFS transporter</fullName>
    </submittedName>
    <submittedName>
        <fullName evidence="8">Putative Glucarate/galactarate transporter, MFS general substrate transporter</fullName>
    </submittedName>
</protein>
<evidence type="ECO:0000313" key="10">
    <source>
        <dbReference type="Proteomes" id="UP000310553"/>
    </source>
</evidence>
<keyword evidence="4 6" id="KW-1133">Transmembrane helix</keyword>
<feature type="transmembrane region" description="Helical" evidence="6">
    <location>
        <begin position="50"/>
        <end position="71"/>
    </location>
</feature>
<name>A0A0S4TUN9_RALSL</name>
<feature type="transmembrane region" description="Helical" evidence="6">
    <location>
        <begin position="273"/>
        <end position="292"/>
    </location>
</feature>
<evidence type="ECO:0000256" key="4">
    <source>
        <dbReference type="ARBA" id="ARBA00022989"/>
    </source>
</evidence>
<reference evidence="8" key="1">
    <citation type="submission" date="2015-10" db="EMBL/GenBank/DDBJ databases">
        <authorList>
            <person name="Gilbert D.G."/>
        </authorList>
    </citation>
    <scope>NUCLEOTIDE SEQUENCE</scope>
    <source>
        <strain evidence="8">Phyl III-seqv23</strain>
    </source>
</reference>
<evidence type="ECO:0000256" key="1">
    <source>
        <dbReference type="ARBA" id="ARBA00004651"/>
    </source>
</evidence>
<geneLocation type="plasmid" evidence="10">
    <name>puw386</name>
</geneLocation>
<dbReference type="InterPro" id="IPR000849">
    <property type="entry name" value="Sugar_P_transporter"/>
</dbReference>
<organism evidence="8">
    <name type="scientific">Ralstonia solanacearum</name>
    <name type="common">Pseudomonas solanacearum</name>
    <dbReference type="NCBI Taxonomy" id="305"/>
    <lineage>
        <taxon>Bacteria</taxon>
        <taxon>Pseudomonadati</taxon>
        <taxon>Pseudomonadota</taxon>
        <taxon>Betaproteobacteria</taxon>
        <taxon>Burkholderiales</taxon>
        <taxon>Burkholderiaceae</taxon>
        <taxon>Ralstonia</taxon>
        <taxon>Ralstonia solanacearum species complex</taxon>
    </lineage>
</organism>
<keyword evidence="9" id="KW-0614">Plasmid</keyword>
<dbReference type="EMBL" id="LN899819">
    <property type="protein sequence ID" value="CUV13557.1"/>
    <property type="molecule type" value="Genomic_DNA"/>
</dbReference>
<dbReference type="EMBL" id="CP039340">
    <property type="protein sequence ID" value="QCX51578.1"/>
    <property type="molecule type" value="Genomic_DNA"/>
</dbReference>
<evidence type="ECO:0000256" key="5">
    <source>
        <dbReference type="ARBA" id="ARBA00023136"/>
    </source>
</evidence>